<evidence type="ECO:0000256" key="4">
    <source>
        <dbReference type="ARBA" id="ARBA00022741"/>
    </source>
</evidence>
<gene>
    <name evidence="9" type="primary">asnB</name>
    <name evidence="9" type="ORF">RXV79_05140</name>
</gene>
<protein>
    <recommendedName>
        <fullName evidence="3">asparagine synthase (glutamine-hydrolyzing)</fullName>
        <ecNumber evidence="3">6.3.5.4</ecNumber>
    </recommendedName>
</protein>
<comment type="catalytic activity">
    <reaction evidence="7">
        <text>L-aspartate + L-glutamine + ATP + H2O = L-asparagine + L-glutamate + AMP + diphosphate + H(+)</text>
        <dbReference type="Rhea" id="RHEA:12228"/>
        <dbReference type="ChEBI" id="CHEBI:15377"/>
        <dbReference type="ChEBI" id="CHEBI:15378"/>
        <dbReference type="ChEBI" id="CHEBI:29985"/>
        <dbReference type="ChEBI" id="CHEBI:29991"/>
        <dbReference type="ChEBI" id="CHEBI:30616"/>
        <dbReference type="ChEBI" id="CHEBI:33019"/>
        <dbReference type="ChEBI" id="CHEBI:58048"/>
        <dbReference type="ChEBI" id="CHEBI:58359"/>
        <dbReference type="ChEBI" id="CHEBI:456215"/>
        <dbReference type="EC" id="6.3.5.4"/>
    </reaction>
</comment>
<dbReference type="PANTHER" id="PTHR43284">
    <property type="entry name" value="ASPARAGINE SYNTHETASE (GLUTAMINE-HYDROLYZING)"/>
    <property type="match status" value="1"/>
</dbReference>
<dbReference type="InterPro" id="IPR051786">
    <property type="entry name" value="ASN_synthetase/amidase"/>
</dbReference>
<organism evidence="9 10">
    <name type="scientific">Piscinibacter gummiphilus</name>
    <dbReference type="NCBI Taxonomy" id="946333"/>
    <lineage>
        <taxon>Bacteria</taxon>
        <taxon>Pseudomonadati</taxon>
        <taxon>Pseudomonadota</taxon>
        <taxon>Betaproteobacteria</taxon>
        <taxon>Burkholderiales</taxon>
        <taxon>Sphaerotilaceae</taxon>
        <taxon>Piscinibacter</taxon>
    </lineage>
</organism>
<dbReference type="Proteomes" id="UP001303946">
    <property type="component" value="Chromosome"/>
</dbReference>
<feature type="domain" description="Glutamine amidotransferase type-2" evidence="8">
    <location>
        <begin position="2"/>
        <end position="218"/>
    </location>
</feature>
<proteinExistence type="inferred from homology"/>
<evidence type="ECO:0000256" key="2">
    <source>
        <dbReference type="ARBA" id="ARBA00005752"/>
    </source>
</evidence>
<sequence>MCGITGFALPRPTETHPAHRLAQGGLLTHRGPDRFDTWSSPDGRVGLQHYRLAIVDLSPAGAQPMHSADGRYTVAFNGEIYNHLELRSRLAAEGVAPSWRGHSDTETLLAAISAWGLRAAIEACAGMFALALYDRAEQSLSFARDRLGEKPLYFGYIAGALCFASELKALRAVAPSPLPLHRGALAAYMRLGYIPGPQSVYDGILRLPPGTLITVSQASLSQAQLPQPEPYWDLGRIVQVRAGHAATLSMREAADGLDAVMRTAVKGQMVADVPLGALLSGGIDSSLIVSLMQAQATQPVRTFSIGFAGAATDEAPHARRVAAHLGTQHTELYVTAQDALDLVPRLPEVFCEPFADSSQVPTLLVSKLARQQVTVALTGDGGDELFAGYDRYQRVAQGQARIGRIPMPARRAATALLRHMPLSLLNGAMRLAGNPGGLRNPADRLRKIAEVLASPDASALHRGLITLWEPTQVMPSVRENESIFSQELPPAPTLVEQMMLADTLCYLPDDLLVKVDRAAMAYSLECRAPFLDHRVVEYAWGLSLSQKAPLAEGKGLLKQVLERYVPRPLFDRPKQGFGLPVDGWLQGPLRAWAEALLAPEALRGAGVLNVDLIRRRWHEHVSGERNWQQHLWTVLMLQAWLEHRP</sequence>
<evidence type="ECO:0000259" key="8">
    <source>
        <dbReference type="PROSITE" id="PS51278"/>
    </source>
</evidence>
<dbReference type="RefSeq" id="WP_316702401.1">
    <property type="nucleotide sequence ID" value="NZ_CP136336.1"/>
</dbReference>
<dbReference type="SUPFAM" id="SSF52402">
    <property type="entry name" value="Adenine nucleotide alpha hydrolases-like"/>
    <property type="match status" value="1"/>
</dbReference>
<accession>A0ABZ0D2Z1</accession>
<name>A0ABZ0D2Z1_9BURK</name>
<evidence type="ECO:0000256" key="3">
    <source>
        <dbReference type="ARBA" id="ARBA00012737"/>
    </source>
</evidence>
<evidence type="ECO:0000256" key="6">
    <source>
        <dbReference type="ARBA" id="ARBA00022962"/>
    </source>
</evidence>
<keyword evidence="4" id="KW-0547">Nucleotide-binding</keyword>
<dbReference type="Gene3D" id="3.40.50.620">
    <property type="entry name" value="HUPs"/>
    <property type="match status" value="1"/>
</dbReference>
<comment type="pathway">
    <text evidence="1">Amino-acid biosynthesis; L-asparagine biosynthesis; L-asparagine from L-aspartate (L-Gln route): step 1/1.</text>
</comment>
<evidence type="ECO:0000313" key="9">
    <source>
        <dbReference type="EMBL" id="WOB09448.1"/>
    </source>
</evidence>
<dbReference type="InterPro" id="IPR033738">
    <property type="entry name" value="AsnB_N"/>
</dbReference>
<dbReference type="Gene3D" id="3.60.20.10">
    <property type="entry name" value="Glutamine Phosphoribosylpyrophosphate, subunit 1, domain 1"/>
    <property type="match status" value="1"/>
</dbReference>
<dbReference type="InterPro" id="IPR001962">
    <property type="entry name" value="Asn_synthase"/>
</dbReference>
<dbReference type="PIRSF" id="PIRSF001589">
    <property type="entry name" value="Asn_synthetase_glu-h"/>
    <property type="match status" value="1"/>
</dbReference>
<evidence type="ECO:0000313" key="10">
    <source>
        <dbReference type="Proteomes" id="UP001303946"/>
    </source>
</evidence>
<dbReference type="Pfam" id="PF00733">
    <property type="entry name" value="Asn_synthase"/>
    <property type="match status" value="1"/>
</dbReference>
<keyword evidence="9" id="KW-0436">Ligase</keyword>
<reference evidence="9 10" key="1">
    <citation type="submission" date="2023-10" db="EMBL/GenBank/DDBJ databases">
        <title>Bacteria for the degradation of biodegradable plastic PBAT(Polybutylene adipate terephthalate).</title>
        <authorList>
            <person name="Weon H.-Y."/>
            <person name="Yeon J."/>
        </authorList>
    </citation>
    <scope>NUCLEOTIDE SEQUENCE [LARGE SCALE GENOMIC DNA]</scope>
    <source>
        <strain evidence="9 10">SBD 7-3</strain>
    </source>
</reference>
<evidence type="ECO:0000256" key="7">
    <source>
        <dbReference type="ARBA" id="ARBA00048741"/>
    </source>
</evidence>
<dbReference type="CDD" id="cd00712">
    <property type="entry name" value="AsnB"/>
    <property type="match status" value="1"/>
</dbReference>
<dbReference type="CDD" id="cd01991">
    <property type="entry name" value="Asn_synthase_B_C"/>
    <property type="match status" value="1"/>
</dbReference>
<dbReference type="SUPFAM" id="SSF56235">
    <property type="entry name" value="N-terminal nucleophile aminohydrolases (Ntn hydrolases)"/>
    <property type="match status" value="1"/>
</dbReference>
<keyword evidence="10" id="KW-1185">Reference proteome</keyword>
<dbReference type="EMBL" id="CP136336">
    <property type="protein sequence ID" value="WOB09448.1"/>
    <property type="molecule type" value="Genomic_DNA"/>
</dbReference>
<keyword evidence="6" id="KW-0315">Glutamine amidotransferase</keyword>
<comment type="similarity">
    <text evidence="2">Belongs to the asparagine synthetase family.</text>
</comment>
<dbReference type="PANTHER" id="PTHR43284:SF1">
    <property type="entry name" value="ASPARAGINE SYNTHETASE"/>
    <property type="match status" value="1"/>
</dbReference>
<dbReference type="GO" id="GO:0004066">
    <property type="term" value="F:asparagine synthase (glutamine-hydrolyzing) activity"/>
    <property type="evidence" value="ECO:0007669"/>
    <property type="project" value="UniProtKB-EC"/>
</dbReference>
<dbReference type="InterPro" id="IPR014729">
    <property type="entry name" value="Rossmann-like_a/b/a_fold"/>
</dbReference>
<dbReference type="InterPro" id="IPR017932">
    <property type="entry name" value="GATase_2_dom"/>
</dbReference>
<dbReference type="InterPro" id="IPR029055">
    <property type="entry name" value="Ntn_hydrolases_N"/>
</dbReference>
<dbReference type="NCBIfam" id="TIGR01536">
    <property type="entry name" value="asn_synth_AEB"/>
    <property type="match status" value="1"/>
</dbReference>
<keyword evidence="5" id="KW-0067">ATP-binding</keyword>
<evidence type="ECO:0000256" key="5">
    <source>
        <dbReference type="ARBA" id="ARBA00022840"/>
    </source>
</evidence>
<dbReference type="InterPro" id="IPR006426">
    <property type="entry name" value="Asn_synth_AEB"/>
</dbReference>
<evidence type="ECO:0000256" key="1">
    <source>
        <dbReference type="ARBA" id="ARBA00005187"/>
    </source>
</evidence>
<dbReference type="PROSITE" id="PS51278">
    <property type="entry name" value="GATASE_TYPE_2"/>
    <property type="match status" value="1"/>
</dbReference>
<dbReference type="EC" id="6.3.5.4" evidence="3"/>
<dbReference type="Pfam" id="PF13522">
    <property type="entry name" value="GATase_6"/>
    <property type="match status" value="1"/>
</dbReference>